<evidence type="ECO:0000259" key="1">
    <source>
        <dbReference type="PROSITE" id="PS51186"/>
    </source>
</evidence>
<keyword evidence="3" id="KW-1185">Reference proteome</keyword>
<dbReference type="Proteomes" id="UP001523216">
    <property type="component" value="Unassembled WGS sequence"/>
</dbReference>
<dbReference type="EMBL" id="JAMQOL010000030">
    <property type="protein sequence ID" value="MCM4080271.1"/>
    <property type="molecule type" value="Genomic_DNA"/>
</dbReference>
<dbReference type="InterPro" id="IPR000182">
    <property type="entry name" value="GNAT_dom"/>
</dbReference>
<dbReference type="SUPFAM" id="SSF55729">
    <property type="entry name" value="Acyl-CoA N-acyltransferases (Nat)"/>
    <property type="match status" value="1"/>
</dbReference>
<reference evidence="2 3" key="1">
    <citation type="submission" date="2022-06" db="EMBL/GenBank/DDBJ databases">
        <title>Actinoplanes abujensis sp. nov., isolated from Nigerian arid soil.</title>
        <authorList>
            <person name="Ding P."/>
        </authorList>
    </citation>
    <scope>NUCLEOTIDE SEQUENCE [LARGE SCALE GENOMIC DNA]</scope>
    <source>
        <strain evidence="3">TRM88002</strain>
    </source>
</reference>
<gene>
    <name evidence="2" type="ORF">LXN57_22070</name>
</gene>
<accession>A0ABT0Y2K9</accession>
<comment type="caution">
    <text evidence="2">The sequence shown here is derived from an EMBL/GenBank/DDBJ whole genome shotgun (WGS) entry which is preliminary data.</text>
</comment>
<dbReference type="CDD" id="cd04301">
    <property type="entry name" value="NAT_SF"/>
    <property type="match status" value="1"/>
</dbReference>
<organism evidence="2 3">
    <name type="scientific">Paractinoplanes hotanensis</name>
    <dbReference type="NCBI Taxonomy" id="2906497"/>
    <lineage>
        <taxon>Bacteria</taxon>
        <taxon>Bacillati</taxon>
        <taxon>Actinomycetota</taxon>
        <taxon>Actinomycetes</taxon>
        <taxon>Micromonosporales</taxon>
        <taxon>Micromonosporaceae</taxon>
        <taxon>Paractinoplanes</taxon>
    </lineage>
</organism>
<evidence type="ECO:0000313" key="3">
    <source>
        <dbReference type="Proteomes" id="UP001523216"/>
    </source>
</evidence>
<dbReference type="RefSeq" id="WP_251800069.1">
    <property type="nucleotide sequence ID" value="NZ_JAMQOL010000030.1"/>
</dbReference>
<feature type="domain" description="N-acetyltransferase" evidence="1">
    <location>
        <begin position="3"/>
        <end position="133"/>
    </location>
</feature>
<protein>
    <submittedName>
        <fullName evidence="2">GNAT family N-acetyltransferase</fullName>
    </submittedName>
</protein>
<evidence type="ECO:0000313" key="2">
    <source>
        <dbReference type="EMBL" id="MCM4080271.1"/>
    </source>
</evidence>
<dbReference type="PROSITE" id="PS51186">
    <property type="entry name" value="GNAT"/>
    <property type="match status" value="1"/>
</dbReference>
<dbReference type="InterPro" id="IPR016181">
    <property type="entry name" value="Acyl_CoA_acyltransferase"/>
</dbReference>
<sequence length="133" mass="14626">MTVSLVVKFPVDDAELTALHARAFDAGPSPIHPWAERLARHALTWIGAYDDDHLIGFIQVSWDGGAHAFLLDTAVDPASRHSGLGTALVVAATREARNAGCTWLHVDFEPHLRLFYLDRCGFRPTEAGLIRLN</sequence>
<dbReference type="Gene3D" id="3.40.630.30">
    <property type="match status" value="1"/>
</dbReference>
<dbReference type="Pfam" id="PF00583">
    <property type="entry name" value="Acetyltransf_1"/>
    <property type="match status" value="1"/>
</dbReference>
<name>A0ABT0Y2K9_9ACTN</name>
<proteinExistence type="predicted"/>